<keyword evidence="7 8" id="KW-0472">Membrane</keyword>
<feature type="transmembrane region" description="Helical" evidence="8">
    <location>
        <begin position="56"/>
        <end position="84"/>
    </location>
</feature>
<evidence type="ECO:0000256" key="5">
    <source>
        <dbReference type="ARBA" id="ARBA00022692"/>
    </source>
</evidence>
<keyword evidence="3 8" id="KW-0813">Transport</keyword>
<dbReference type="InterPro" id="IPR051789">
    <property type="entry name" value="Bact_Polyamine_Transport"/>
</dbReference>
<keyword evidence="11" id="KW-1185">Reference proteome</keyword>
<proteinExistence type="inferred from homology"/>
<evidence type="ECO:0000313" key="11">
    <source>
        <dbReference type="Proteomes" id="UP000182521"/>
    </source>
</evidence>
<reference evidence="11" key="1">
    <citation type="submission" date="2014-10" db="EMBL/GenBank/DDBJ databases">
        <authorList>
            <person name="Kuske C.R."/>
            <person name="Challacombe J.F."/>
            <person name="Daligault H.E."/>
            <person name="Davenport K.W."/>
            <person name="Johnson S.L."/>
            <person name="Siddaramappa S."/>
            <person name="Petersen J.M."/>
        </authorList>
    </citation>
    <scope>NUCLEOTIDE SEQUENCE [LARGE SCALE GENOMIC DNA]</scope>
    <source>
        <strain evidence="11">CA97-1460</strain>
    </source>
</reference>
<dbReference type="PANTHER" id="PTHR43848:SF2">
    <property type="entry name" value="PUTRESCINE TRANSPORT SYSTEM PERMEASE PROTEIN POTI"/>
    <property type="match status" value="1"/>
</dbReference>
<organism evidence="10 11">
    <name type="scientific">Francisella frigiditurris</name>
    <dbReference type="NCBI Taxonomy" id="1542390"/>
    <lineage>
        <taxon>Bacteria</taxon>
        <taxon>Pseudomonadati</taxon>
        <taxon>Pseudomonadota</taxon>
        <taxon>Gammaproteobacteria</taxon>
        <taxon>Thiotrichales</taxon>
        <taxon>Francisellaceae</taxon>
        <taxon>Francisella</taxon>
    </lineage>
</organism>
<dbReference type="AlphaFoldDB" id="A0A1J0KWA2"/>
<evidence type="ECO:0000256" key="1">
    <source>
        <dbReference type="ARBA" id="ARBA00004651"/>
    </source>
</evidence>
<dbReference type="PROSITE" id="PS50928">
    <property type="entry name" value="ABC_TM1"/>
    <property type="match status" value="1"/>
</dbReference>
<dbReference type="InterPro" id="IPR000515">
    <property type="entry name" value="MetI-like"/>
</dbReference>
<dbReference type="STRING" id="1542390.KX01_1815"/>
<evidence type="ECO:0000256" key="7">
    <source>
        <dbReference type="ARBA" id="ARBA00023136"/>
    </source>
</evidence>
<feature type="transmembrane region" description="Helical" evidence="8">
    <location>
        <begin position="96"/>
        <end position="118"/>
    </location>
</feature>
<evidence type="ECO:0000313" key="10">
    <source>
        <dbReference type="EMBL" id="APC97894.1"/>
    </source>
</evidence>
<dbReference type="GO" id="GO:0055085">
    <property type="term" value="P:transmembrane transport"/>
    <property type="evidence" value="ECO:0007669"/>
    <property type="project" value="InterPro"/>
</dbReference>
<feature type="transmembrane region" description="Helical" evidence="8">
    <location>
        <begin position="180"/>
        <end position="204"/>
    </location>
</feature>
<keyword evidence="5 8" id="KW-0812">Transmembrane</keyword>
<feature type="transmembrane region" description="Helical" evidence="8">
    <location>
        <begin position="237"/>
        <end position="260"/>
    </location>
</feature>
<keyword evidence="4" id="KW-1003">Cell membrane</keyword>
<comment type="similarity">
    <text evidence="2">Belongs to the binding-protein-dependent transport system permease family. CysTW subfamily.</text>
</comment>
<evidence type="ECO:0000256" key="2">
    <source>
        <dbReference type="ARBA" id="ARBA00007069"/>
    </source>
</evidence>
<keyword evidence="6 8" id="KW-1133">Transmembrane helix</keyword>
<dbReference type="SUPFAM" id="SSF161098">
    <property type="entry name" value="MetI-like"/>
    <property type="match status" value="1"/>
</dbReference>
<dbReference type="Gene3D" id="1.10.3720.10">
    <property type="entry name" value="MetI-like"/>
    <property type="match status" value="1"/>
</dbReference>
<dbReference type="Proteomes" id="UP000182521">
    <property type="component" value="Chromosome"/>
</dbReference>
<comment type="subcellular location">
    <subcellularLocation>
        <location evidence="1 8">Cell membrane</location>
        <topology evidence="1 8">Multi-pass membrane protein</topology>
    </subcellularLocation>
</comment>
<dbReference type="PANTHER" id="PTHR43848">
    <property type="entry name" value="PUTRESCINE TRANSPORT SYSTEM PERMEASE PROTEIN POTI"/>
    <property type="match status" value="1"/>
</dbReference>
<evidence type="ECO:0000256" key="3">
    <source>
        <dbReference type="ARBA" id="ARBA00022448"/>
    </source>
</evidence>
<evidence type="ECO:0000256" key="4">
    <source>
        <dbReference type="ARBA" id="ARBA00022475"/>
    </source>
</evidence>
<name>A0A1J0KWA2_9GAMM</name>
<feature type="transmembrane region" description="Helical" evidence="8">
    <location>
        <begin position="138"/>
        <end position="159"/>
    </location>
</feature>
<gene>
    <name evidence="10" type="ORF">KX01_1815</name>
</gene>
<evidence type="ECO:0000256" key="6">
    <source>
        <dbReference type="ARBA" id="ARBA00022989"/>
    </source>
</evidence>
<dbReference type="GO" id="GO:0005886">
    <property type="term" value="C:plasma membrane"/>
    <property type="evidence" value="ECO:0007669"/>
    <property type="project" value="UniProtKB-SubCell"/>
</dbReference>
<dbReference type="CDD" id="cd06261">
    <property type="entry name" value="TM_PBP2"/>
    <property type="match status" value="1"/>
</dbReference>
<sequence>MKKLNFSNIVLILGIIFLYVPLIILVVFSFSDSAIINLWGGFTLDWYRELADDLDIINAALVSLKIAILASIISTILGTIVAYAITRFTFFRTRNFLYGLVATPLVLPDIILGVALLLTFSSFQQLIGWPHERGTTTVVIAHVTMCTAYVAIVMQSRIASLDISLEEAALDLGAGPTKTFFFVMLPQLMPSLITSALLTFTLSIDDLVITEFVAGSDNPTLPMYIYSTVKNGPTPEINALATIMIAIIIIAVVTGMIILSKLNKNTSGKK</sequence>
<feature type="transmembrane region" description="Helical" evidence="8">
    <location>
        <begin position="9"/>
        <end position="36"/>
    </location>
</feature>
<evidence type="ECO:0000259" key="9">
    <source>
        <dbReference type="PROSITE" id="PS50928"/>
    </source>
</evidence>
<feature type="domain" description="ABC transmembrane type-1" evidence="9">
    <location>
        <begin position="60"/>
        <end position="258"/>
    </location>
</feature>
<evidence type="ECO:0000256" key="8">
    <source>
        <dbReference type="RuleBase" id="RU363032"/>
    </source>
</evidence>
<dbReference type="KEGG" id="frc:KX01_1815"/>
<accession>A0A1J0KWA2</accession>
<dbReference type="Pfam" id="PF00528">
    <property type="entry name" value="BPD_transp_1"/>
    <property type="match status" value="1"/>
</dbReference>
<dbReference type="RefSeq" id="WP_071664663.1">
    <property type="nucleotide sequence ID" value="NZ_CP009654.1"/>
</dbReference>
<dbReference type="OrthoDB" id="9782004at2"/>
<dbReference type="InterPro" id="IPR035906">
    <property type="entry name" value="MetI-like_sf"/>
</dbReference>
<dbReference type="EMBL" id="CP009654">
    <property type="protein sequence ID" value="APC97894.1"/>
    <property type="molecule type" value="Genomic_DNA"/>
</dbReference>
<protein>
    <submittedName>
        <fullName evidence="10">Binding--dependent transport system inner membrane component family protein</fullName>
    </submittedName>
</protein>